<dbReference type="InterPro" id="IPR029000">
    <property type="entry name" value="Cyclophilin-like_dom_sf"/>
</dbReference>
<sequence>MIDISRFPLGKIIQLENLTAYVTVDRKKQPVMAAWLNLASVLAVLVSLANAHKNYTVTEEIWFDVEVKDHDGLGEDYRGRFVVAVFGDKCPMTSMNFQSLAKGYKRGTKKQLSYKRSPIHRIVPDFIIQMGDITIGDGTGGESIYGPTFVDENFDISHKAAGYVSMANHGTDTNGSQFFILLNKARWLDGKHVVFGKVIKGMDVIRTIGEVPADSRTAVPKKSVKIIDCGIVGIEKKYELTEAQAASDEDL</sequence>
<dbReference type="EMBL" id="CACVKT020007498">
    <property type="protein sequence ID" value="CAC5408011.1"/>
    <property type="molecule type" value="Genomic_DNA"/>
</dbReference>
<dbReference type="GO" id="GO:0005737">
    <property type="term" value="C:cytoplasm"/>
    <property type="evidence" value="ECO:0007669"/>
    <property type="project" value="TreeGrafter"/>
</dbReference>
<dbReference type="PANTHER" id="PTHR11071:SF547">
    <property type="entry name" value="PEPTIDYL-PROLYL CIS-TRANS ISOMERASE"/>
    <property type="match status" value="1"/>
</dbReference>
<dbReference type="GO" id="GO:0016018">
    <property type="term" value="F:cyclosporin A binding"/>
    <property type="evidence" value="ECO:0007669"/>
    <property type="project" value="TreeGrafter"/>
</dbReference>
<evidence type="ECO:0000313" key="6">
    <source>
        <dbReference type="EMBL" id="CAC5408011.1"/>
    </source>
</evidence>
<organism evidence="6 7">
    <name type="scientific">Mytilus coruscus</name>
    <name type="common">Sea mussel</name>
    <dbReference type="NCBI Taxonomy" id="42192"/>
    <lineage>
        <taxon>Eukaryota</taxon>
        <taxon>Metazoa</taxon>
        <taxon>Spiralia</taxon>
        <taxon>Lophotrochozoa</taxon>
        <taxon>Mollusca</taxon>
        <taxon>Bivalvia</taxon>
        <taxon>Autobranchia</taxon>
        <taxon>Pteriomorphia</taxon>
        <taxon>Mytilida</taxon>
        <taxon>Mytiloidea</taxon>
        <taxon>Mytilidae</taxon>
        <taxon>Mytilinae</taxon>
        <taxon>Mytilus</taxon>
    </lineage>
</organism>
<dbReference type="Gene3D" id="2.40.100.10">
    <property type="entry name" value="Cyclophilin-like"/>
    <property type="match status" value="1"/>
</dbReference>
<dbReference type="OrthoDB" id="193499at2759"/>
<proteinExistence type="inferred from homology"/>
<gene>
    <name evidence="6" type="ORF">MCOR_41436</name>
</gene>
<dbReference type="PROSITE" id="PS50072">
    <property type="entry name" value="CSA_PPIASE_2"/>
    <property type="match status" value="1"/>
</dbReference>
<protein>
    <recommendedName>
        <fullName evidence="4">Peptidyl-prolyl cis-trans isomerase</fullName>
        <shortName evidence="4">PPIase</shortName>
        <ecNumber evidence="4">5.2.1.8</ecNumber>
    </recommendedName>
</protein>
<dbReference type="Proteomes" id="UP000507470">
    <property type="component" value="Unassembled WGS sequence"/>
</dbReference>
<keyword evidence="3 4" id="KW-0413">Isomerase</keyword>
<evidence type="ECO:0000313" key="7">
    <source>
        <dbReference type="Proteomes" id="UP000507470"/>
    </source>
</evidence>
<dbReference type="GO" id="GO:0003755">
    <property type="term" value="F:peptidyl-prolyl cis-trans isomerase activity"/>
    <property type="evidence" value="ECO:0007669"/>
    <property type="project" value="UniProtKB-UniRule"/>
</dbReference>
<dbReference type="PRINTS" id="PR00153">
    <property type="entry name" value="CSAPPISMRASE"/>
</dbReference>
<dbReference type="SUPFAM" id="SSF50891">
    <property type="entry name" value="Cyclophilin-like"/>
    <property type="match status" value="1"/>
</dbReference>
<evidence type="ECO:0000256" key="4">
    <source>
        <dbReference type="RuleBase" id="RU363019"/>
    </source>
</evidence>
<dbReference type="InterPro" id="IPR002130">
    <property type="entry name" value="Cyclophilin-type_PPIase_dom"/>
</dbReference>
<keyword evidence="7" id="KW-1185">Reference proteome</keyword>
<dbReference type="PANTHER" id="PTHR11071">
    <property type="entry name" value="PEPTIDYL-PROLYL CIS-TRANS ISOMERASE"/>
    <property type="match status" value="1"/>
</dbReference>
<dbReference type="AlphaFoldDB" id="A0A6J8DKH3"/>
<reference evidence="6 7" key="1">
    <citation type="submission" date="2020-06" db="EMBL/GenBank/DDBJ databases">
        <authorList>
            <person name="Li R."/>
            <person name="Bekaert M."/>
        </authorList>
    </citation>
    <scope>NUCLEOTIDE SEQUENCE [LARGE SCALE GENOMIC DNA]</scope>
    <source>
        <strain evidence="7">wild</strain>
    </source>
</reference>
<comment type="catalytic activity">
    <reaction evidence="1 4">
        <text>[protein]-peptidylproline (omega=180) = [protein]-peptidylproline (omega=0)</text>
        <dbReference type="Rhea" id="RHEA:16237"/>
        <dbReference type="Rhea" id="RHEA-COMP:10747"/>
        <dbReference type="Rhea" id="RHEA-COMP:10748"/>
        <dbReference type="ChEBI" id="CHEBI:83833"/>
        <dbReference type="ChEBI" id="CHEBI:83834"/>
        <dbReference type="EC" id="5.2.1.8"/>
    </reaction>
</comment>
<evidence type="ECO:0000259" key="5">
    <source>
        <dbReference type="PROSITE" id="PS50072"/>
    </source>
</evidence>
<comment type="function">
    <text evidence="4">PPIases accelerate the folding of proteins. It catalyzes the cis-trans isomerization of proline imidic peptide bonds in oligopeptides.</text>
</comment>
<dbReference type="EC" id="5.2.1.8" evidence="4"/>
<comment type="similarity">
    <text evidence="4">Belongs to the cyclophilin-type PPIase family.</text>
</comment>
<name>A0A6J8DKH3_MYTCO</name>
<evidence type="ECO:0000256" key="3">
    <source>
        <dbReference type="ARBA" id="ARBA00023235"/>
    </source>
</evidence>
<keyword evidence="2 4" id="KW-0697">Rotamase</keyword>
<evidence type="ECO:0000256" key="1">
    <source>
        <dbReference type="ARBA" id="ARBA00000971"/>
    </source>
</evidence>
<dbReference type="GO" id="GO:0006457">
    <property type="term" value="P:protein folding"/>
    <property type="evidence" value="ECO:0007669"/>
    <property type="project" value="TreeGrafter"/>
</dbReference>
<feature type="domain" description="PPIase cyclophilin-type" evidence="5">
    <location>
        <begin position="79"/>
        <end position="231"/>
    </location>
</feature>
<dbReference type="Pfam" id="PF00160">
    <property type="entry name" value="Pro_isomerase"/>
    <property type="match status" value="1"/>
</dbReference>
<dbReference type="FunFam" id="2.40.100.10:FF:000025">
    <property type="entry name" value="Peptidyl-prolyl cis-trans isomerase CYP19-2"/>
    <property type="match status" value="1"/>
</dbReference>
<accession>A0A6J8DKH3</accession>
<evidence type="ECO:0000256" key="2">
    <source>
        <dbReference type="ARBA" id="ARBA00023110"/>
    </source>
</evidence>